<evidence type="ECO:0000256" key="1">
    <source>
        <dbReference type="SAM" id="SignalP"/>
    </source>
</evidence>
<dbReference type="Proteomes" id="UP001597557">
    <property type="component" value="Unassembled WGS sequence"/>
</dbReference>
<name>A0ABW5YGK9_9SPHI</name>
<gene>
    <name evidence="2" type="ORF">ACFS5N_18740</name>
</gene>
<evidence type="ECO:0000313" key="2">
    <source>
        <dbReference type="EMBL" id="MFD2874528.1"/>
    </source>
</evidence>
<dbReference type="RefSeq" id="WP_377189373.1">
    <property type="nucleotide sequence ID" value="NZ_JBHUPD010000004.1"/>
</dbReference>
<reference evidence="3" key="1">
    <citation type="journal article" date="2019" name="Int. J. Syst. Evol. Microbiol.">
        <title>The Global Catalogue of Microorganisms (GCM) 10K type strain sequencing project: providing services to taxonomists for standard genome sequencing and annotation.</title>
        <authorList>
            <consortium name="The Broad Institute Genomics Platform"/>
            <consortium name="The Broad Institute Genome Sequencing Center for Infectious Disease"/>
            <person name="Wu L."/>
            <person name="Ma J."/>
        </authorList>
    </citation>
    <scope>NUCLEOTIDE SEQUENCE [LARGE SCALE GENOMIC DNA]</scope>
    <source>
        <strain evidence="3">KCTC 22437</strain>
    </source>
</reference>
<comment type="caution">
    <text evidence="2">The sequence shown here is derived from an EMBL/GenBank/DDBJ whole genome shotgun (WGS) entry which is preliminary data.</text>
</comment>
<feature type="signal peptide" evidence="1">
    <location>
        <begin position="1"/>
        <end position="25"/>
    </location>
</feature>
<dbReference type="InterPro" id="IPR025634">
    <property type="entry name" value="DUF4292"/>
</dbReference>
<organism evidence="2 3">
    <name type="scientific">Mucilaginibacter ximonensis</name>
    <dbReference type="NCBI Taxonomy" id="538021"/>
    <lineage>
        <taxon>Bacteria</taxon>
        <taxon>Pseudomonadati</taxon>
        <taxon>Bacteroidota</taxon>
        <taxon>Sphingobacteriia</taxon>
        <taxon>Sphingobacteriales</taxon>
        <taxon>Sphingobacteriaceae</taxon>
        <taxon>Mucilaginibacter</taxon>
    </lineage>
</organism>
<sequence>MKRNILNKVLIVCALLAVVSCKARKKAITTTVTSTTPKVDNVTTIATTPPDITYVKNELAAIKSHQVTFNTFSGRASTKLDVNGSSNDVTMNVRIARDKKIWVSITAVLGIEVARALITPDSIKIINKLQGVYLKKPFSYIYKYASRQVNYKTIESLLVGNAMPETLTENSNIRADMGYVTLSGTLQDLVYNLNMGTNLRVTQFNLSNQAEQQALLVTNSNFIQASNKLLPSQIDILSTIQNKKIQANLHYTKADFDLELDFPFNIPDRYTPAD</sequence>
<feature type="chain" id="PRO_5045498319" evidence="1">
    <location>
        <begin position="26"/>
        <end position="274"/>
    </location>
</feature>
<proteinExistence type="predicted"/>
<accession>A0ABW5YGK9</accession>
<evidence type="ECO:0000313" key="3">
    <source>
        <dbReference type="Proteomes" id="UP001597557"/>
    </source>
</evidence>
<protein>
    <submittedName>
        <fullName evidence="2">DUF4292 domain-containing protein</fullName>
    </submittedName>
</protein>
<dbReference type="Pfam" id="PF14125">
    <property type="entry name" value="DUF4292"/>
    <property type="match status" value="1"/>
</dbReference>
<dbReference type="EMBL" id="JBHUPD010000004">
    <property type="protein sequence ID" value="MFD2874528.1"/>
    <property type="molecule type" value="Genomic_DNA"/>
</dbReference>
<keyword evidence="3" id="KW-1185">Reference proteome</keyword>
<dbReference type="PROSITE" id="PS51257">
    <property type="entry name" value="PROKAR_LIPOPROTEIN"/>
    <property type="match status" value="1"/>
</dbReference>
<keyword evidence="1" id="KW-0732">Signal</keyword>